<feature type="compositionally biased region" description="Basic and acidic residues" evidence="1">
    <location>
        <begin position="34"/>
        <end position="57"/>
    </location>
</feature>
<keyword evidence="3" id="KW-1185">Reference proteome</keyword>
<gene>
    <name evidence="2" type="ORF">PROFUN_17116</name>
</gene>
<sequence length="179" mass="20293">VRIHRCQRELQPVQDTCTGQRVLSLSLRSRFPRRLSEDKDDEGNRKCRYKETDEADGRIGPSTTRRVQGGDGLQPDRKQGGQREFCHVLKDGEDQRGDRQLGGCRVPLLWTDDDPVDHGAVRHCQRFGGFDLADINNFIQQIRRSLSSSTTICETIISQITCLHSSHKPTCHLIAWPSG</sequence>
<organism evidence="2 3">
    <name type="scientific">Planoprotostelium fungivorum</name>
    <dbReference type="NCBI Taxonomy" id="1890364"/>
    <lineage>
        <taxon>Eukaryota</taxon>
        <taxon>Amoebozoa</taxon>
        <taxon>Evosea</taxon>
        <taxon>Variosea</taxon>
        <taxon>Cavosteliida</taxon>
        <taxon>Cavosteliaceae</taxon>
        <taxon>Planoprotostelium</taxon>
    </lineage>
</organism>
<proteinExistence type="predicted"/>
<comment type="caution">
    <text evidence="2">The sequence shown here is derived from an EMBL/GenBank/DDBJ whole genome shotgun (WGS) entry which is preliminary data.</text>
</comment>
<accession>A0A2P6MMD7</accession>
<dbReference type="InParanoid" id="A0A2P6MMD7"/>
<evidence type="ECO:0000256" key="1">
    <source>
        <dbReference type="SAM" id="MobiDB-lite"/>
    </source>
</evidence>
<reference evidence="2 3" key="1">
    <citation type="journal article" date="2018" name="Genome Biol. Evol.">
        <title>Multiple Roots of Fruiting Body Formation in Amoebozoa.</title>
        <authorList>
            <person name="Hillmann F."/>
            <person name="Forbes G."/>
            <person name="Novohradska S."/>
            <person name="Ferling I."/>
            <person name="Riege K."/>
            <person name="Groth M."/>
            <person name="Westermann M."/>
            <person name="Marz M."/>
            <person name="Spaller T."/>
            <person name="Winckler T."/>
            <person name="Schaap P."/>
            <person name="Glockner G."/>
        </authorList>
    </citation>
    <scope>NUCLEOTIDE SEQUENCE [LARGE SCALE GENOMIC DNA]</scope>
    <source>
        <strain evidence="2 3">Jena</strain>
    </source>
</reference>
<dbReference type="EMBL" id="MDYQ01000781">
    <property type="protein sequence ID" value="PRP72868.1"/>
    <property type="molecule type" value="Genomic_DNA"/>
</dbReference>
<evidence type="ECO:0000313" key="2">
    <source>
        <dbReference type="EMBL" id="PRP72868.1"/>
    </source>
</evidence>
<feature type="region of interest" description="Disordered" evidence="1">
    <location>
        <begin position="34"/>
        <end position="80"/>
    </location>
</feature>
<name>A0A2P6MMD7_9EUKA</name>
<dbReference type="AlphaFoldDB" id="A0A2P6MMD7"/>
<evidence type="ECO:0000313" key="3">
    <source>
        <dbReference type="Proteomes" id="UP000241769"/>
    </source>
</evidence>
<dbReference type="Proteomes" id="UP000241769">
    <property type="component" value="Unassembled WGS sequence"/>
</dbReference>
<feature type="non-terminal residue" evidence="2">
    <location>
        <position position="1"/>
    </location>
</feature>
<protein>
    <submittedName>
        <fullName evidence="2">Uncharacterized protein</fullName>
    </submittedName>
</protein>